<sequence>MLSRQDLERSGVDQANIRKMRLAKHMTRPAMPFDAEVLLDCEDKRLRPGEAFIIDIGGALRFAFAALLPSGGMNLQAAYDLTHSEMVDACAAGKALVIGRAFRVDWLTG</sequence>
<proteinExistence type="predicted"/>
<dbReference type="AlphaFoldDB" id="A0AA47DZ40"/>
<dbReference type="RefSeq" id="WP_125482556.1">
    <property type="nucleotide sequence ID" value="NZ_CP113257.1"/>
</dbReference>
<evidence type="ECO:0000313" key="2">
    <source>
        <dbReference type="Proteomes" id="UP001164632"/>
    </source>
</evidence>
<name>A0AA47DZ40_9GAMM</name>
<reference evidence="1" key="1">
    <citation type="submission" date="2022-11" db="EMBL/GenBank/DDBJ databases">
        <title>Genomic of Pseudomonas TF18.</title>
        <authorList>
            <person name="Liu T."/>
        </authorList>
    </citation>
    <scope>NUCLEOTIDE SEQUENCE</scope>
    <source>
        <strain evidence="1">TF18</strain>
    </source>
</reference>
<organism evidence="1 2">
    <name type="scientific">Stutzerimonas frequens</name>
    <dbReference type="NCBI Taxonomy" id="2968969"/>
    <lineage>
        <taxon>Bacteria</taxon>
        <taxon>Pseudomonadati</taxon>
        <taxon>Pseudomonadota</taxon>
        <taxon>Gammaproteobacteria</taxon>
        <taxon>Pseudomonadales</taxon>
        <taxon>Pseudomonadaceae</taxon>
        <taxon>Stutzerimonas</taxon>
    </lineage>
</organism>
<dbReference type="Proteomes" id="UP001164632">
    <property type="component" value="Chromosome"/>
</dbReference>
<evidence type="ECO:0000313" key="1">
    <source>
        <dbReference type="EMBL" id="WAE51201.1"/>
    </source>
</evidence>
<dbReference type="EMBL" id="CP113257">
    <property type="protein sequence ID" value="WAE51201.1"/>
    <property type="molecule type" value="Genomic_DNA"/>
</dbReference>
<accession>A0AA47DZ40</accession>
<protein>
    <submittedName>
        <fullName evidence="1">Uncharacterized protein</fullName>
    </submittedName>
</protein>
<gene>
    <name evidence="1" type="ORF">OSV15_16155</name>
</gene>